<organism evidence="7 8">
    <name type="scientific">Mycoplasmopsis synoviae</name>
    <name type="common">Mycoplasma synoviae</name>
    <dbReference type="NCBI Taxonomy" id="2109"/>
    <lineage>
        <taxon>Bacteria</taxon>
        <taxon>Bacillati</taxon>
        <taxon>Mycoplasmatota</taxon>
        <taxon>Mycoplasmoidales</taxon>
        <taxon>Metamycoplasmataceae</taxon>
        <taxon>Mycoplasmopsis</taxon>
    </lineage>
</organism>
<dbReference type="PANTHER" id="PTHR43493">
    <property type="entry name" value="DNA GYRASE/TOPOISOMERASE SUBUNIT A"/>
    <property type="match status" value="1"/>
</dbReference>
<keyword evidence="2" id="KW-0799">Topoisomerase</keyword>
<evidence type="ECO:0000259" key="6">
    <source>
        <dbReference type="PROSITE" id="PS52040"/>
    </source>
</evidence>
<dbReference type="GO" id="GO:0034335">
    <property type="term" value="F:DNA negative supercoiling activity"/>
    <property type="evidence" value="ECO:0007669"/>
    <property type="project" value="UniProtKB-ARBA"/>
</dbReference>
<dbReference type="EC" id="5.99.1.-" evidence="7"/>
<dbReference type="PROSITE" id="PS52040">
    <property type="entry name" value="TOPO_IIA"/>
    <property type="match status" value="1"/>
</dbReference>
<dbReference type="GO" id="GO:0006265">
    <property type="term" value="P:DNA topological change"/>
    <property type="evidence" value="ECO:0007669"/>
    <property type="project" value="InterPro"/>
</dbReference>
<dbReference type="PANTHER" id="PTHR43493:SF9">
    <property type="entry name" value="DNA TOPOISOMERASE 4 SUBUNIT A"/>
    <property type="match status" value="1"/>
</dbReference>
<protein>
    <submittedName>
        <fullName evidence="7">DNA gyrase subunit A</fullName>
        <ecNumber evidence="7">5.99.1.-</ecNumber>
    </submittedName>
</protein>
<comment type="caution">
    <text evidence="5">Lacks conserved residue(s) required for the propagation of feature annotation.</text>
</comment>
<dbReference type="GO" id="GO:0009330">
    <property type="term" value="C:DNA topoisomerase type II (double strand cut, ATP-hydrolyzing) complex"/>
    <property type="evidence" value="ECO:0007669"/>
    <property type="project" value="TreeGrafter"/>
</dbReference>
<sequence>MSKKEIIEKIITKSVDKIMEERFETYSKYVISNRAIPDVRDGLKPVHRRILYSMYTLGLDFDKKFKKSARIVGDVIGKYHPHGDTSVYDAMINLAQW</sequence>
<feature type="non-terminal residue" evidence="7">
    <location>
        <position position="97"/>
    </location>
</feature>
<evidence type="ECO:0000256" key="5">
    <source>
        <dbReference type="PROSITE-ProRule" id="PRU01384"/>
    </source>
</evidence>
<evidence type="ECO:0000313" key="8">
    <source>
        <dbReference type="Proteomes" id="UP000259328"/>
    </source>
</evidence>
<dbReference type="SUPFAM" id="SSF56719">
    <property type="entry name" value="Type II DNA topoisomerase"/>
    <property type="match status" value="1"/>
</dbReference>
<dbReference type="GO" id="GO:0003677">
    <property type="term" value="F:DNA binding"/>
    <property type="evidence" value="ECO:0007669"/>
    <property type="project" value="UniProtKB-UniRule"/>
</dbReference>
<dbReference type="InterPro" id="IPR050220">
    <property type="entry name" value="Type_II_DNA_Topoisomerases"/>
</dbReference>
<accession>A0A3B0P719</accession>
<keyword evidence="4 7" id="KW-0413">Isomerase</keyword>
<dbReference type="Gene3D" id="3.90.199.10">
    <property type="entry name" value="Topoisomerase II, domain 5"/>
    <property type="match status" value="1"/>
</dbReference>
<reference evidence="8" key="1">
    <citation type="submission" date="2018-06" db="EMBL/GenBank/DDBJ databases">
        <authorList>
            <consortium name="Pathogen Informatics"/>
        </authorList>
    </citation>
    <scope>NUCLEOTIDE SEQUENCE [LARGE SCALE GENOMIC DNA]</scope>
    <source>
        <strain evidence="8">NCTC10124</strain>
    </source>
</reference>
<dbReference type="Pfam" id="PF00521">
    <property type="entry name" value="DNA_topoisoIV"/>
    <property type="match status" value="1"/>
</dbReference>
<dbReference type="GO" id="GO:0005737">
    <property type="term" value="C:cytoplasm"/>
    <property type="evidence" value="ECO:0007669"/>
    <property type="project" value="TreeGrafter"/>
</dbReference>
<dbReference type="AlphaFoldDB" id="A0A3B0P719"/>
<evidence type="ECO:0000313" key="7">
    <source>
        <dbReference type="EMBL" id="SYV92389.1"/>
    </source>
</evidence>
<evidence type="ECO:0000256" key="3">
    <source>
        <dbReference type="ARBA" id="ARBA00023125"/>
    </source>
</evidence>
<dbReference type="InterPro" id="IPR013758">
    <property type="entry name" value="Topo_IIA_A/C_ab"/>
</dbReference>
<evidence type="ECO:0000256" key="4">
    <source>
        <dbReference type="ARBA" id="ARBA00023235"/>
    </source>
</evidence>
<name>A0A3B0P719_MYCSY</name>
<dbReference type="EMBL" id="LS991953">
    <property type="protein sequence ID" value="SYV92389.1"/>
    <property type="molecule type" value="Genomic_DNA"/>
</dbReference>
<dbReference type="Proteomes" id="UP000259328">
    <property type="component" value="Chromosome"/>
</dbReference>
<dbReference type="GO" id="GO:0005524">
    <property type="term" value="F:ATP binding"/>
    <property type="evidence" value="ECO:0007669"/>
    <property type="project" value="InterPro"/>
</dbReference>
<evidence type="ECO:0000256" key="2">
    <source>
        <dbReference type="ARBA" id="ARBA00023029"/>
    </source>
</evidence>
<keyword evidence="3 5" id="KW-0238">DNA-binding</keyword>
<gene>
    <name evidence="7" type="primary">parC</name>
    <name evidence="7" type="ORF">NCTC10124_00106</name>
</gene>
<proteinExistence type="predicted"/>
<evidence type="ECO:0000256" key="1">
    <source>
        <dbReference type="ARBA" id="ARBA00000185"/>
    </source>
</evidence>
<dbReference type="InterPro" id="IPR002205">
    <property type="entry name" value="Topo_IIA_dom_A"/>
</dbReference>
<feature type="domain" description="Topo IIA-type catalytic" evidence="6">
    <location>
        <begin position="36"/>
        <end position="97"/>
    </location>
</feature>
<comment type="catalytic activity">
    <reaction evidence="1">
        <text>ATP-dependent breakage, passage and rejoining of double-stranded DNA.</text>
        <dbReference type="EC" id="5.6.2.2"/>
    </reaction>
</comment>
<dbReference type="InterPro" id="IPR013760">
    <property type="entry name" value="Topo_IIA-like_dom_sf"/>
</dbReference>